<accession>A0A3B4CGN3</accession>
<dbReference type="GeneTree" id="ENSGT00950000183163"/>
<feature type="compositionally biased region" description="Low complexity" evidence="2">
    <location>
        <begin position="771"/>
        <end position="780"/>
    </location>
</feature>
<reference evidence="3 4" key="1">
    <citation type="submission" date="2020-10" db="EMBL/GenBank/DDBJ databases">
        <title>Pygocentrus nattereri (red-bellied piranha) genome, fPygNat1, primary haplotype.</title>
        <authorList>
            <person name="Myers G."/>
            <person name="Meyer A."/>
            <person name="Karagic N."/>
            <person name="Pippel M."/>
            <person name="Winkler S."/>
            <person name="Tracey A."/>
            <person name="Wood J."/>
            <person name="Formenti G."/>
            <person name="Howe K."/>
            <person name="Fedrigo O."/>
            <person name="Jarvis E.D."/>
        </authorList>
    </citation>
    <scope>NUCLEOTIDE SEQUENCE [LARGE SCALE GENOMIC DNA]</scope>
</reference>
<dbReference type="Ensembl" id="ENSPNAT00000016039.2">
    <property type="protein sequence ID" value="ENSPNAP00000009614.2"/>
    <property type="gene ID" value="ENSPNAG00000015136.2"/>
</dbReference>
<dbReference type="PANTHER" id="PTHR15268">
    <property type="entry name" value="THRAP3/BCLAF1"/>
    <property type="match status" value="1"/>
</dbReference>
<feature type="region of interest" description="Disordered" evidence="2">
    <location>
        <begin position="277"/>
        <end position="307"/>
    </location>
</feature>
<feature type="compositionally biased region" description="Basic residues" evidence="2">
    <location>
        <begin position="28"/>
        <end position="64"/>
    </location>
</feature>
<feature type="compositionally biased region" description="Low complexity" evidence="2">
    <location>
        <begin position="296"/>
        <end position="307"/>
    </location>
</feature>
<feature type="compositionally biased region" description="Basic and acidic residues" evidence="2">
    <location>
        <begin position="868"/>
        <end position="882"/>
    </location>
</feature>
<dbReference type="OMA" id="WWYICER"/>
<dbReference type="GO" id="GO:0045944">
    <property type="term" value="P:positive regulation of transcription by RNA polymerase II"/>
    <property type="evidence" value="ECO:0007669"/>
    <property type="project" value="TreeGrafter"/>
</dbReference>
<dbReference type="GO" id="GO:0016592">
    <property type="term" value="C:mediator complex"/>
    <property type="evidence" value="ECO:0007669"/>
    <property type="project" value="TreeGrafter"/>
</dbReference>
<evidence type="ECO:0000256" key="1">
    <source>
        <dbReference type="ARBA" id="ARBA00006481"/>
    </source>
</evidence>
<feature type="compositionally biased region" description="Polar residues" evidence="2">
    <location>
        <begin position="277"/>
        <end position="295"/>
    </location>
</feature>
<feature type="region of interest" description="Disordered" evidence="2">
    <location>
        <begin position="868"/>
        <end position="942"/>
    </location>
</feature>
<protein>
    <recommendedName>
        <fullName evidence="5">Thyroid hormone receptor associated protein 3a</fullName>
    </recommendedName>
</protein>
<dbReference type="InterPro" id="IPR029199">
    <property type="entry name" value="THRAP3_BCLAF1"/>
</dbReference>
<feature type="region of interest" description="Disordered" evidence="2">
    <location>
        <begin position="1"/>
        <end position="84"/>
    </location>
</feature>
<dbReference type="GO" id="GO:0003677">
    <property type="term" value="F:DNA binding"/>
    <property type="evidence" value="ECO:0007669"/>
    <property type="project" value="TreeGrafter"/>
</dbReference>
<feature type="compositionally biased region" description="Low complexity" evidence="2">
    <location>
        <begin position="173"/>
        <end position="190"/>
    </location>
</feature>
<feature type="compositionally biased region" description="Basic and acidic residues" evidence="2">
    <location>
        <begin position="365"/>
        <end position="381"/>
    </location>
</feature>
<reference evidence="3" key="3">
    <citation type="submission" date="2025-09" db="UniProtKB">
        <authorList>
            <consortium name="Ensembl"/>
        </authorList>
    </citation>
    <scope>IDENTIFICATION</scope>
</reference>
<proteinExistence type="inferred from homology"/>
<feature type="compositionally biased region" description="Basic residues" evidence="2">
    <location>
        <begin position="9"/>
        <end position="20"/>
    </location>
</feature>
<feature type="compositionally biased region" description="Basic residues" evidence="2">
    <location>
        <begin position="139"/>
        <end position="152"/>
    </location>
</feature>
<sequence length="942" mass="106318">MSKTQRSSSRTHSRSASRSRSRSESHSHSRSRSSSRSHSRKHRYGSRSRSRSRSHSPAHNRERKHPRDFQNHREFRGYHRGLRRPYYFRGRGRGFFRGRFQRGGGGGGGGGYNNRSNNWQNFRQYPQQKQQQKQQQHNHSPKRGRSRSRSPKKSSNTPPQSRSHSRRSDRSSSPHSHHSSSSNSSRQRSGSAKHICKAAGEGVPAPKENLKNGKGDEIIVEQARCPSETERGPVADRAPETCLVPSNHDSSPKRASPHVKSAVTVGQSDMATSEFGSMPVSSGATSNGSTCWQTVTSAPSSNSLSKKSPTTVFSSFGLFSNADHPDEDTVAISLAFKKFLEEQKSKKQAAAENGIQKVATNGEAMGEKKNTKSEGIFDHSSVRGATRSADNDKRENEKYKHDDSVKTDMPSSSFLNRPQLLCENREEDKDEQTESCVQTRDMQNATTKRKSKVAFSARELFEEHVSRLEDIAWDDELEAFLLSRKQERAASFLAALSKREKLARKFRDFSPERPSKVKQKEKTTLNPSPTYAAALSQRSSENRDQEIFLNMCDESPPRPSGKRGTELRMDSLSDDLARSSVLSNDWRNAMDFVHPDKKEQDYHSVFQHLPCNNLRRSPSELFAQHVVAIVHHIKAQHFPSSGMTLNDRFAMYQRIAAEKEMMKQRKSPEIHRRIDVSPSAFKRHSLLFDELKGSVDSSFKVDGKQLKGDSMDLRLDIERRKKYLSGETNDKQEGAGESGESESAVERSTEKCSKHHKKSKKSKKKRVCTHSSSSSSSSLSQEEEVEFMEEGFSQAQLQLREHTGPMERDHTHGGFQQFRVKGRGWNRVNSFGNNTNGNSNAYVPVQPKIGDWGSGDMPKSRQFYLQDRKDGEGERKWAEPRGRGQANIPRVKGRFILRRPTCSITTNNSSSNWSYGKFQGSGEVGEQPGSKMEQNHKEQHSA</sequence>
<feature type="region of interest" description="Disordered" evidence="2">
    <location>
        <begin position="348"/>
        <end position="449"/>
    </location>
</feature>
<feature type="compositionally biased region" description="Basic residues" evidence="2">
    <location>
        <begin position="753"/>
        <end position="768"/>
    </location>
</feature>
<evidence type="ECO:0000313" key="4">
    <source>
        <dbReference type="Proteomes" id="UP001501920"/>
    </source>
</evidence>
<dbReference type="GeneID" id="108433594"/>
<dbReference type="CTD" id="570454"/>
<feature type="compositionally biased region" description="Basic and acidic residues" evidence="2">
    <location>
        <begin position="389"/>
        <end position="406"/>
    </location>
</feature>
<reference evidence="3" key="2">
    <citation type="submission" date="2025-08" db="UniProtKB">
        <authorList>
            <consortium name="Ensembl"/>
        </authorList>
    </citation>
    <scope>IDENTIFICATION</scope>
</reference>
<feature type="compositionally biased region" description="Polar residues" evidence="2">
    <location>
        <begin position="434"/>
        <end position="446"/>
    </location>
</feature>
<feature type="region of interest" description="Disordered" evidence="2">
    <location>
        <begin position="724"/>
        <end position="790"/>
    </location>
</feature>
<keyword evidence="4" id="KW-1185">Reference proteome</keyword>
<dbReference type="OrthoDB" id="9948513at2759"/>
<feature type="compositionally biased region" description="Polar residues" evidence="2">
    <location>
        <begin position="113"/>
        <end position="126"/>
    </location>
</feature>
<dbReference type="RefSeq" id="XP_017563755.2">
    <property type="nucleotide sequence ID" value="XM_017708266.2"/>
</dbReference>
<comment type="similarity">
    <text evidence="1">Belongs to the BCLAF1/THRAP3 family.</text>
</comment>
<dbReference type="STRING" id="42514.ENSPNAP00000009614"/>
<feature type="region of interest" description="Disordered" evidence="2">
    <location>
        <begin position="99"/>
        <end position="213"/>
    </location>
</feature>
<dbReference type="PANTHER" id="PTHR15268:SF16">
    <property type="entry name" value="THYROID HORMONE RECEPTOR-ASSOCIATED PROTEIN 3"/>
    <property type="match status" value="1"/>
</dbReference>
<organism evidence="3 4">
    <name type="scientific">Pygocentrus nattereri</name>
    <name type="common">Red-bellied piranha</name>
    <dbReference type="NCBI Taxonomy" id="42514"/>
    <lineage>
        <taxon>Eukaryota</taxon>
        <taxon>Metazoa</taxon>
        <taxon>Chordata</taxon>
        <taxon>Craniata</taxon>
        <taxon>Vertebrata</taxon>
        <taxon>Euteleostomi</taxon>
        <taxon>Actinopterygii</taxon>
        <taxon>Neopterygii</taxon>
        <taxon>Teleostei</taxon>
        <taxon>Ostariophysi</taxon>
        <taxon>Characiformes</taxon>
        <taxon>Characoidei</taxon>
        <taxon>Pygocentrus</taxon>
    </lineage>
</organism>
<dbReference type="Pfam" id="PF15440">
    <property type="entry name" value="THRAP3_BCLAF1"/>
    <property type="match status" value="1"/>
</dbReference>
<name>A0A3B4CGN3_PYGNA</name>
<feature type="compositionally biased region" description="Low complexity" evidence="2">
    <location>
        <begin position="901"/>
        <end position="914"/>
    </location>
</feature>
<dbReference type="AlphaFoldDB" id="A0A3B4CGN3"/>
<dbReference type="Proteomes" id="UP001501920">
    <property type="component" value="Chromosome 3"/>
</dbReference>
<evidence type="ECO:0000256" key="2">
    <source>
        <dbReference type="SAM" id="MobiDB-lite"/>
    </source>
</evidence>
<feature type="compositionally biased region" description="Basic and acidic residues" evidence="2">
    <location>
        <begin position="65"/>
        <end position="77"/>
    </location>
</feature>
<feature type="compositionally biased region" description="Gly residues" evidence="2">
    <location>
        <begin position="101"/>
        <end position="112"/>
    </location>
</feature>
<evidence type="ECO:0008006" key="5">
    <source>
        <dbReference type="Google" id="ProtNLM"/>
    </source>
</evidence>
<evidence type="ECO:0000313" key="3">
    <source>
        <dbReference type="Ensembl" id="ENSPNAP00000009614.2"/>
    </source>
</evidence>
<dbReference type="GO" id="GO:0003712">
    <property type="term" value="F:transcription coregulator activity"/>
    <property type="evidence" value="ECO:0007669"/>
    <property type="project" value="TreeGrafter"/>
</dbReference>
<feature type="compositionally biased region" description="Basic and acidic residues" evidence="2">
    <location>
        <begin position="933"/>
        <end position="942"/>
    </location>
</feature>